<keyword evidence="3" id="KW-0479">Metal-binding</keyword>
<dbReference type="PANTHER" id="PTHR30471:SF3">
    <property type="entry name" value="UPF0758 PROTEIN YEES-RELATED"/>
    <property type="match status" value="1"/>
</dbReference>
<feature type="domain" description="MPN" evidence="8">
    <location>
        <begin position="109"/>
        <end position="231"/>
    </location>
</feature>
<keyword evidence="10" id="KW-1185">Reference proteome</keyword>
<name>A0AAE3DTC6_9FIRM</name>
<evidence type="ECO:0000256" key="7">
    <source>
        <dbReference type="RuleBase" id="RU003797"/>
    </source>
</evidence>
<dbReference type="Gene3D" id="3.40.140.10">
    <property type="entry name" value="Cytidine Deaminase, domain 2"/>
    <property type="match status" value="1"/>
</dbReference>
<evidence type="ECO:0000313" key="9">
    <source>
        <dbReference type="EMBL" id="MCC2190431.1"/>
    </source>
</evidence>
<evidence type="ECO:0000256" key="1">
    <source>
        <dbReference type="ARBA" id="ARBA00010243"/>
    </source>
</evidence>
<dbReference type="PROSITE" id="PS01302">
    <property type="entry name" value="UPF0758"/>
    <property type="match status" value="1"/>
</dbReference>
<dbReference type="EMBL" id="JAJEPR010000019">
    <property type="protein sequence ID" value="MCC2190431.1"/>
    <property type="molecule type" value="Genomic_DNA"/>
</dbReference>
<dbReference type="AlphaFoldDB" id="A0AAE3DTC6"/>
<keyword evidence="4" id="KW-0378">Hydrolase</keyword>
<dbReference type="Pfam" id="PF04002">
    <property type="entry name" value="RadC"/>
    <property type="match status" value="1"/>
</dbReference>
<proteinExistence type="inferred from homology"/>
<dbReference type="CDD" id="cd08071">
    <property type="entry name" value="MPN_DUF2466"/>
    <property type="match status" value="1"/>
</dbReference>
<sequence>MTEYKTMKDLPSEEKPYEKFETRGAEALTDAELLAVLLRSGTRGSSSLDLARLLLSPEISGGGLLNLYHMSTRELMKLPGIGRVKAIQLKCLLELSRRIAKEPFRKELSFDSPKSIADYYMEDFRHAEQERMMILMLDTKGGFLGEAVISIGTVNASLVSPREIFLKALAFHAVSVIMLHNHPSGDPTPSEEDLLLTLRVSKAGEMIGIELLDHLVLGDRKYISFREQGFFDKN</sequence>
<evidence type="ECO:0000256" key="2">
    <source>
        <dbReference type="ARBA" id="ARBA00022670"/>
    </source>
</evidence>
<dbReference type="PANTHER" id="PTHR30471">
    <property type="entry name" value="DNA REPAIR PROTEIN RADC"/>
    <property type="match status" value="1"/>
</dbReference>
<evidence type="ECO:0000259" key="8">
    <source>
        <dbReference type="PROSITE" id="PS50249"/>
    </source>
</evidence>
<evidence type="ECO:0000256" key="3">
    <source>
        <dbReference type="ARBA" id="ARBA00022723"/>
    </source>
</evidence>
<dbReference type="InterPro" id="IPR001405">
    <property type="entry name" value="UPF0758"/>
</dbReference>
<dbReference type="InterPro" id="IPR020891">
    <property type="entry name" value="UPF0758_CS"/>
</dbReference>
<organism evidence="9 10">
    <name type="scientific">Fusicatenibacter faecihominis</name>
    <dbReference type="NCBI Taxonomy" id="2881276"/>
    <lineage>
        <taxon>Bacteria</taxon>
        <taxon>Bacillati</taxon>
        <taxon>Bacillota</taxon>
        <taxon>Clostridia</taxon>
        <taxon>Lachnospirales</taxon>
        <taxon>Lachnospiraceae</taxon>
        <taxon>Fusicatenibacter</taxon>
    </lineage>
</organism>
<dbReference type="Proteomes" id="UP001197875">
    <property type="component" value="Unassembled WGS sequence"/>
</dbReference>
<gene>
    <name evidence="9" type="primary">radC</name>
    <name evidence="9" type="ORF">LKD71_11540</name>
</gene>
<comment type="similarity">
    <text evidence="1 7">Belongs to the UPF0758 family.</text>
</comment>
<evidence type="ECO:0000256" key="5">
    <source>
        <dbReference type="ARBA" id="ARBA00022833"/>
    </source>
</evidence>
<dbReference type="PROSITE" id="PS50249">
    <property type="entry name" value="MPN"/>
    <property type="match status" value="1"/>
</dbReference>
<dbReference type="GO" id="GO:0006508">
    <property type="term" value="P:proteolysis"/>
    <property type="evidence" value="ECO:0007669"/>
    <property type="project" value="UniProtKB-KW"/>
</dbReference>
<dbReference type="NCBIfam" id="NF000642">
    <property type="entry name" value="PRK00024.1"/>
    <property type="match status" value="1"/>
</dbReference>
<keyword evidence="6" id="KW-0482">Metalloprotease</keyword>
<accession>A0AAE3DTC6</accession>
<evidence type="ECO:0000256" key="4">
    <source>
        <dbReference type="ARBA" id="ARBA00022801"/>
    </source>
</evidence>
<dbReference type="GO" id="GO:0046872">
    <property type="term" value="F:metal ion binding"/>
    <property type="evidence" value="ECO:0007669"/>
    <property type="project" value="UniProtKB-KW"/>
</dbReference>
<dbReference type="InterPro" id="IPR046778">
    <property type="entry name" value="UPF0758_N"/>
</dbReference>
<evidence type="ECO:0000313" key="10">
    <source>
        <dbReference type="Proteomes" id="UP001197875"/>
    </source>
</evidence>
<keyword evidence="5" id="KW-0862">Zinc</keyword>
<dbReference type="GO" id="GO:0008237">
    <property type="term" value="F:metallopeptidase activity"/>
    <property type="evidence" value="ECO:0007669"/>
    <property type="project" value="UniProtKB-KW"/>
</dbReference>
<reference evidence="9 10" key="1">
    <citation type="submission" date="2021-10" db="EMBL/GenBank/DDBJ databases">
        <title>Anaerobic single-cell dispensing facilitates the cultivation of human gut bacteria.</title>
        <authorList>
            <person name="Afrizal A."/>
        </authorList>
    </citation>
    <scope>NUCLEOTIDE SEQUENCE [LARGE SCALE GENOMIC DNA]</scope>
    <source>
        <strain evidence="9 10">CLA-AA-H277</strain>
    </source>
</reference>
<dbReference type="NCBIfam" id="TIGR00608">
    <property type="entry name" value="radc"/>
    <property type="match status" value="1"/>
</dbReference>
<keyword evidence="2" id="KW-0645">Protease</keyword>
<comment type="caution">
    <text evidence="9">The sequence shown here is derived from an EMBL/GenBank/DDBJ whole genome shotgun (WGS) entry which is preliminary data.</text>
</comment>
<dbReference type="InterPro" id="IPR037518">
    <property type="entry name" value="MPN"/>
</dbReference>
<evidence type="ECO:0000256" key="6">
    <source>
        <dbReference type="ARBA" id="ARBA00023049"/>
    </source>
</evidence>
<dbReference type="InterPro" id="IPR025657">
    <property type="entry name" value="RadC_JAB"/>
</dbReference>
<dbReference type="Pfam" id="PF20582">
    <property type="entry name" value="UPF0758_N"/>
    <property type="match status" value="1"/>
</dbReference>
<protein>
    <submittedName>
        <fullName evidence="9">DNA repair protein RadC</fullName>
    </submittedName>
</protein>
<dbReference type="RefSeq" id="WP_178045519.1">
    <property type="nucleotide sequence ID" value="NZ_JAJEPR010000019.1"/>
</dbReference>